<dbReference type="GO" id="GO:0005436">
    <property type="term" value="F:sodium:phosphate symporter activity"/>
    <property type="evidence" value="ECO:0007669"/>
    <property type="project" value="InterPro"/>
</dbReference>
<gene>
    <name evidence="7" type="ORF">EL17_19220</name>
</gene>
<dbReference type="EMBL" id="JMIH01000028">
    <property type="protein sequence ID" value="KEO72046.1"/>
    <property type="molecule type" value="Genomic_DNA"/>
</dbReference>
<evidence type="ECO:0000256" key="5">
    <source>
        <dbReference type="ARBA" id="ARBA00023136"/>
    </source>
</evidence>
<protein>
    <submittedName>
        <fullName evidence="7">Phosphate transporter</fullName>
    </submittedName>
</protein>
<evidence type="ECO:0000256" key="3">
    <source>
        <dbReference type="ARBA" id="ARBA00022692"/>
    </source>
</evidence>
<reference evidence="7 8" key="1">
    <citation type="submission" date="2014-04" db="EMBL/GenBank/DDBJ databases">
        <title>Characterization and application of a salt tolerant electro-active bacterium.</title>
        <authorList>
            <person name="Yang L."/>
            <person name="Wei S."/>
            <person name="Tay Q.X.M."/>
        </authorList>
    </citation>
    <scope>NUCLEOTIDE SEQUENCE [LARGE SCALE GENOMIC DNA]</scope>
    <source>
        <strain evidence="7 8">LY1</strain>
    </source>
</reference>
<dbReference type="RefSeq" id="WP_035078196.1">
    <property type="nucleotide sequence ID" value="NZ_JMIH01000028.1"/>
</dbReference>
<feature type="transmembrane region" description="Helical" evidence="6">
    <location>
        <begin position="49"/>
        <end position="68"/>
    </location>
</feature>
<evidence type="ECO:0000256" key="2">
    <source>
        <dbReference type="ARBA" id="ARBA00022475"/>
    </source>
</evidence>
<sequence length="405" mass="45147">MSKIQSANGSYFKLIMAMQLVLAFVLFVFSIDLLTYSLGTFSNDVTKDIFTATLNPFVGLFIGLLMTAMFQSSSMITAMVVAVVASGSLSLIQAVPVIMGANIGTTLTSTLVSFTFIMKRNEFKRALAAGVLHDIFNILTVIILFPLELYFGFLSYFSEYLTHTFFAADDPTKSEFIYNVLITRPFTLWITQLFAQPILWFILAILLVFGSIKILSETVYKAFLSTHFKNLSEHVFKAPLLTFIYGILFTAAVQSSTVTTSLVVPAVATRKIKLAKIFPFIIGANMGTTITAIIAAIYKTEAAISIAIVHVIINLIGALIFLPFPAIRHIPVMIASFFGRISINKKYVSLAYILMTFFIIPFLLIYFNKKDDVQVHDARSKEKNKEILVPKKTHLDKSATQQLFF</sequence>
<evidence type="ECO:0000256" key="4">
    <source>
        <dbReference type="ARBA" id="ARBA00022989"/>
    </source>
</evidence>
<keyword evidence="2" id="KW-1003">Cell membrane</keyword>
<comment type="caution">
    <text evidence="7">The sequence shown here is derived from an EMBL/GenBank/DDBJ whole genome shotgun (WGS) entry which is preliminary data.</text>
</comment>
<dbReference type="NCBIfam" id="NF037997">
    <property type="entry name" value="Na_Pi_symport"/>
    <property type="match status" value="2"/>
</dbReference>
<feature type="transmembrane region" description="Helical" evidence="6">
    <location>
        <begin position="138"/>
        <end position="156"/>
    </location>
</feature>
<evidence type="ECO:0000313" key="8">
    <source>
        <dbReference type="Proteomes" id="UP000027821"/>
    </source>
</evidence>
<dbReference type="PANTHER" id="PTHR10010">
    <property type="entry name" value="SOLUTE CARRIER FAMILY 34 SODIUM PHOSPHATE , MEMBER 2-RELATED"/>
    <property type="match status" value="1"/>
</dbReference>
<keyword evidence="4 6" id="KW-1133">Transmembrane helix</keyword>
<dbReference type="Pfam" id="PF02690">
    <property type="entry name" value="Na_Pi_cotrans"/>
    <property type="match status" value="2"/>
</dbReference>
<evidence type="ECO:0000256" key="1">
    <source>
        <dbReference type="ARBA" id="ARBA00004651"/>
    </source>
</evidence>
<organism evidence="7 8">
    <name type="scientific">Anditalea andensis</name>
    <dbReference type="NCBI Taxonomy" id="1048983"/>
    <lineage>
        <taxon>Bacteria</taxon>
        <taxon>Pseudomonadati</taxon>
        <taxon>Bacteroidota</taxon>
        <taxon>Cytophagia</taxon>
        <taxon>Cytophagales</taxon>
        <taxon>Cytophagaceae</taxon>
        <taxon>Anditalea</taxon>
    </lineage>
</organism>
<dbReference type="AlphaFoldDB" id="A0A074KQ22"/>
<feature type="transmembrane region" description="Helical" evidence="6">
    <location>
        <begin position="347"/>
        <end position="367"/>
    </location>
</feature>
<dbReference type="GO" id="GO:0044341">
    <property type="term" value="P:sodium-dependent phosphate transport"/>
    <property type="evidence" value="ECO:0007669"/>
    <property type="project" value="InterPro"/>
</dbReference>
<feature type="transmembrane region" description="Helical" evidence="6">
    <location>
        <begin position="277"/>
        <end position="298"/>
    </location>
</feature>
<feature type="transmembrane region" description="Helical" evidence="6">
    <location>
        <begin position="243"/>
        <end position="265"/>
    </location>
</feature>
<comment type="subcellular location">
    <subcellularLocation>
        <location evidence="1">Cell membrane</location>
        <topology evidence="1">Multi-pass membrane protein</topology>
    </subcellularLocation>
</comment>
<evidence type="ECO:0000313" key="7">
    <source>
        <dbReference type="EMBL" id="KEO72046.1"/>
    </source>
</evidence>
<dbReference type="Proteomes" id="UP000027821">
    <property type="component" value="Unassembled WGS sequence"/>
</dbReference>
<name>A0A074KQ22_9BACT</name>
<evidence type="ECO:0000256" key="6">
    <source>
        <dbReference type="SAM" id="Phobius"/>
    </source>
</evidence>
<dbReference type="OrthoDB" id="9763003at2"/>
<dbReference type="PANTHER" id="PTHR10010:SF46">
    <property type="entry name" value="SODIUM-DEPENDENT PHOSPHATE TRANSPORT PROTEIN 2B"/>
    <property type="match status" value="1"/>
</dbReference>
<keyword evidence="3 6" id="KW-0812">Transmembrane</keyword>
<proteinExistence type="predicted"/>
<feature type="transmembrane region" description="Helical" evidence="6">
    <location>
        <begin position="98"/>
        <end position="117"/>
    </location>
</feature>
<feature type="transmembrane region" description="Helical" evidence="6">
    <location>
        <begin position="201"/>
        <end position="223"/>
    </location>
</feature>
<keyword evidence="8" id="KW-1185">Reference proteome</keyword>
<dbReference type="STRING" id="1048983.EL17_19220"/>
<accession>A0A074KQ22</accession>
<feature type="transmembrane region" description="Helical" evidence="6">
    <location>
        <begin position="12"/>
        <end position="37"/>
    </location>
</feature>
<dbReference type="GO" id="GO:0005886">
    <property type="term" value="C:plasma membrane"/>
    <property type="evidence" value="ECO:0007669"/>
    <property type="project" value="UniProtKB-SubCell"/>
</dbReference>
<dbReference type="InterPro" id="IPR003841">
    <property type="entry name" value="Na/Pi_transpt"/>
</dbReference>
<dbReference type="eggNOG" id="COG1283">
    <property type="taxonomic scope" value="Bacteria"/>
</dbReference>
<keyword evidence="5 6" id="KW-0472">Membrane</keyword>
<feature type="transmembrane region" description="Helical" evidence="6">
    <location>
        <begin position="304"/>
        <end position="326"/>
    </location>
</feature>